<dbReference type="AlphaFoldDB" id="D1Z1J8"/>
<reference evidence="1 2" key="2">
    <citation type="journal article" date="2008" name="Int. J. Syst. Evol. Microbiol.">
        <title>Methanocella paludicola gen. nov., sp. nov., a methane-producing archaeon, the first isolate of the lineage 'Rice Cluster I', and proposal of the new archaeal order Methanocellales ord. nov.</title>
        <authorList>
            <person name="Sakai S."/>
            <person name="Imachi H."/>
            <person name="Hanada S."/>
            <person name="Ohashi A."/>
            <person name="Harada H."/>
            <person name="Kamagata Y."/>
        </authorList>
    </citation>
    <scope>NUCLEOTIDE SEQUENCE [LARGE SCALE GENOMIC DNA]</scope>
    <source>
        <strain evidence="2">DSM 17711 / JCM 13418 / NBRC 101707 / SANAE</strain>
    </source>
</reference>
<dbReference type="GeneID" id="8682252"/>
<evidence type="ECO:0000313" key="1">
    <source>
        <dbReference type="EMBL" id="BAI62570.1"/>
    </source>
</evidence>
<dbReference type="RefSeq" id="WP_012901244.1">
    <property type="nucleotide sequence ID" value="NC_013665.1"/>
</dbReference>
<sequence>MDFGGFVEKYGEATTRVALRLAVGRIRGIIKEKVGRAAATNGICFLSIEELRCDVASVASVLSEFPFSPEEKDALLAKAWEIVTP</sequence>
<keyword evidence="2" id="KW-1185">Reference proteome</keyword>
<dbReference type="KEGG" id="mpd:MCP_2498"/>
<accession>D1Z1J8</accession>
<gene>
    <name evidence="1" type="ordered locus">MCP_2498</name>
</gene>
<dbReference type="EMBL" id="AP011532">
    <property type="protein sequence ID" value="BAI62570.1"/>
    <property type="molecule type" value="Genomic_DNA"/>
</dbReference>
<name>D1Z1J8_METPS</name>
<dbReference type="Proteomes" id="UP000001882">
    <property type="component" value="Chromosome"/>
</dbReference>
<protein>
    <submittedName>
        <fullName evidence="1">Uncharacterized protein</fullName>
    </submittedName>
</protein>
<proteinExistence type="predicted"/>
<reference evidence="1 2" key="1">
    <citation type="journal article" date="2007" name="Appl. Environ. Microbiol.">
        <title>Isolation of key methanogens for global methane emission from rice paddy fields: a novel isolate affiliated with the clone cluster rice cluster I.</title>
        <authorList>
            <person name="Sakai S."/>
            <person name="Imachi H."/>
            <person name="Sekiguchi Y."/>
            <person name="Ohashi A."/>
            <person name="Harada H."/>
            <person name="Kamagata Y."/>
        </authorList>
    </citation>
    <scope>NUCLEOTIDE SEQUENCE [LARGE SCALE GENOMIC DNA]</scope>
    <source>
        <strain evidence="2">DSM 17711 / JCM 13418 / NBRC 101707 / SANAE</strain>
    </source>
</reference>
<organism evidence="1 2">
    <name type="scientific">Methanocella paludicola (strain DSM 17711 / JCM 13418 / NBRC 101707 / SANAE)</name>
    <dbReference type="NCBI Taxonomy" id="304371"/>
    <lineage>
        <taxon>Archaea</taxon>
        <taxon>Methanobacteriati</taxon>
        <taxon>Methanobacteriota</taxon>
        <taxon>Stenosarchaea group</taxon>
        <taxon>Methanomicrobia</taxon>
        <taxon>Methanocellales</taxon>
        <taxon>Methanocellaceae</taxon>
        <taxon>Methanocella</taxon>
    </lineage>
</organism>
<reference evidence="2" key="3">
    <citation type="journal article" date="2011" name="PLoS ONE">
        <title>Genome sequence of a mesophilic hydrogenotrophic methanogen Methanocella paludicola, the first cultivated representative of the order Methanocellales.</title>
        <authorList>
            <person name="Sakai S."/>
            <person name="Takaki Y."/>
            <person name="Shimamura S."/>
            <person name="Sekine M."/>
            <person name="Tajima T."/>
            <person name="Kosugi H."/>
            <person name="Ichikawa N."/>
            <person name="Tasumi E."/>
            <person name="Hiraki A.T."/>
            <person name="Shimizu A."/>
            <person name="Kato Y."/>
            <person name="Nishiko R."/>
            <person name="Mori K."/>
            <person name="Fujita N."/>
            <person name="Imachi H."/>
            <person name="Takai K."/>
        </authorList>
    </citation>
    <scope>NUCLEOTIDE SEQUENCE [LARGE SCALE GENOMIC DNA]</scope>
    <source>
        <strain evidence="2">DSM 17711 / JCM 13418 / NBRC 101707 / SANAE</strain>
    </source>
</reference>
<evidence type="ECO:0000313" key="2">
    <source>
        <dbReference type="Proteomes" id="UP000001882"/>
    </source>
</evidence>
<dbReference type="InParanoid" id="D1Z1J8"/>
<dbReference type="eggNOG" id="arCOG12595">
    <property type="taxonomic scope" value="Archaea"/>
</dbReference>